<proteinExistence type="predicted"/>
<dbReference type="EMBL" id="MU006126">
    <property type="protein sequence ID" value="KAF2834188.1"/>
    <property type="molecule type" value="Genomic_DNA"/>
</dbReference>
<protein>
    <submittedName>
        <fullName evidence="1">Uncharacterized protein</fullName>
    </submittedName>
</protein>
<comment type="caution">
    <text evidence="1">The sequence shown here is derived from an EMBL/GenBank/DDBJ whole genome shotgun (WGS) entry which is preliminary data.</text>
</comment>
<evidence type="ECO:0000313" key="1">
    <source>
        <dbReference type="EMBL" id="KAF2834188.1"/>
    </source>
</evidence>
<accession>A0A9P4S0S5</accession>
<dbReference type="Proteomes" id="UP000799429">
    <property type="component" value="Unassembled WGS sequence"/>
</dbReference>
<dbReference type="AlphaFoldDB" id="A0A9P4S0S5"/>
<sequence>MANLANPNPASWILPVSQYGDQSSGRIHDRPINCSPSTANCDGSTTCASHSINQSPDQTPLVVSPSGLCNEVISYSRVMVLKDTEVITTVVRCPIGPVSLMETVTDSQSHIVIKVSSDKWLLI</sequence>
<gene>
    <name evidence="1" type="ORF">M501DRAFT_1035507</name>
</gene>
<evidence type="ECO:0000313" key="2">
    <source>
        <dbReference type="Proteomes" id="UP000799429"/>
    </source>
</evidence>
<name>A0A9P4S0S5_9PEZI</name>
<keyword evidence="2" id="KW-1185">Reference proteome</keyword>
<organism evidence="1 2">
    <name type="scientific">Patellaria atrata CBS 101060</name>
    <dbReference type="NCBI Taxonomy" id="1346257"/>
    <lineage>
        <taxon>Eukaryota</taxon>
        <taxon>Fungi</taxon>
        <taxon>Dikarya</taxon>
        <taxon>Ascomycota</taxon>
        <taxon>Pezizomycotina</taxon>
        <taxon>Dothideomycetes</taxon>
        <taxon>Dothideomycetes incertae sedis</taxon>
        <taxon>Patellariales</taxon>
        <taxon>Patellariaceae</taxon>
        <taxon>Patellaria</taxon>
    </lineage>
</organism>
<reference evidence="1" key="1">
    <citation type="journal article" date="2020" name="Stud. Mycol.">
        <title>101 Dothideomycetes genomes: a test case for predicting lifestyles and emergence of pathogens.</title>
        <authorList>
            <person name="Haridas S."/>
            <person name="Albert R."/>
            <person name="Binder M."/>
            <person name="Bloem J."/>
            <person name="Labutti K."/>
            <person name="Salamov A."/>
            <person name="Andreopoulos B."/>
            <person name="Baker S."/>
            <person name="Barry K."/>
            <person name="Bills G."/>
            <person name="Bluhm B."/>
            <person name="Cannon C."/>
            <person name="Castanera R."/>
            <person name="Culley D."/>
            <person name="Daum C."/>
            <person name="Ezra D."/>
            <person name="Gonzalez J."/>
            <person name="Henrissat B."/>
            <person name="Kuo A."/>
            <person name="Liang C."/>
            <person name="Lipzen A."/>
            <person name="Lutzoni F."/>
            <person name="Magnuson J."/>
            <person name="Mondo S."/>
            <person name="Nolan M."/>
            <person name="Ohm R."/>
            <person name="Pangilinan J."/>
            <person name="Park H.-J."/>
            <person name="Ramirez L."/>
            <person name="Alfaro M."/>
            <person name="Sun H."/>
            <person name="Tritt A."/>
            <person name="Yoshinaga Y."/>
            <person name="Zwiers L.-H."/>
            <person name="Turgeon B."/>
            <person name="Goodwin S."/>
            <person name="Spatafora J."/>
            <person name="Crous P."/>
            <person name="Grigoriev I."/>
        </authorList>
    </citation>
    <scope>NUCLEOTIDE SEQUENCE</scope>
    <source>
        <strain evidence="1">CBS 101060</strain>
    </source>
</reference>